<evidence type="ECO:0000256" key="1">
    <source>
        <dbReference type="ARBA" id="ARBA00022729"/>
    </source>
</evidence>
<dbReference type="SUPFAM" id="SSF53850">
    <property type="entry name" value="Periplasmic binding protein-like II"/>
    <property type="match status" value="1"/>
</dbReference>
<protein>
    <submittedName>
        <fullName evidence="2">Iron(III) transport system substrate-binding protein</fullName>
    </submittedName>
</protein>
<dbReference type="PANTHER" id="PTHR30006:SF2">
    <property type="entry name" value="ABC TRANSPORTER SUBSTRATE-BINDING PROTEIN"/>
    <property type="match status" value="1"/>
</dbReference>
<dbReference type="PANTHER" id="PTHR30006">
    <property type="entry name" value="THIAMINE-BINDING PERIPLASMIC PROTEIN-RELATED"/>
    <property type="match status" value="1"/>
</dbReference>
<dbReference type="EMBL" id="SGWX01000001">
    <property type="protein sequence ID" value="RZS59826.1"/>
    <property type="molecule type" value="Genomic_DNA"/>
</dbReference>
<dbReference type="PROSITE" id="PS51257">
    <property type="entry name" value="PROKAR_LIPOPROTEIN"/>
    <property type="match status" value="1"/>
</dbReference>
<name>A0A4Q7LXR4_9MICO</name>
<dbReference type="GO" id="GO:0015888">
    <property type="term" value="P:thiamine transport"/>
    <property type="evidence" value="ECO:0007669"/>
    <property type="project" value="TreeGrafter"/>
</dbReference>
<dbReference type="Gene3D" id="3.40.190.10">
    <property type="entry name" value="Periplasmic binding protein-like II"/>
    <property type="match status" value="2"/>
</dbReference>
<dbReference type="OrthoDB" id="366726at2"/>
<keyword evidence="3" id="KW-1185">Reference proteome</keyword>
<dbReference type="GO" id="GO:0030976">
    <property type="term" value="F:thiamine pyrophosphate binding"/>
    <property type="evidence" value="ECO:0007669"/>
    <property type="project" value="TreeGrafter"/>
</dbReference>
<dbReference type="Proteomes" id="UP000293852">
    <property type="component" value="Unassembled WGS sequence"/>
</dbReference>
<dbReference type="GO" id="GO:0030975">
    <property type="term" value="F:thiamine binding"/>
    <property type="evidence" value="ECO:0007669"/>
    <property type="project" value="TreeGrafter"/>
</dbReference>
<dbReference type="AlphaFoldDB" id="A0A4Q7LXR4"/>
<dbReference type="Pfam" id="PF13343">
    <property type="entry name" value="SBP_bac_6"/>
    <property type="match status" value="1"/>
</dbReference>
<dbReference type="RefSeq" id="WP_130411280.1">
    <property type="nucleotide sequence ID" value="NZ_SGWX01000001.1"/>
</dbReference>
<sequence>MTGRPLATGGALLVLAATLASCSGERAPTSADTVTLYSNNNATVNQNFTEAGGSLEPPLKVSVVQQGSTSALLQRIAAEDGSNSADVFGNAVPGVLAGHAELFASYQSPEAAALPDDAVAPDYKWTAQNVHVAALMVNLDQTPEGAIPSSWSDLTDPRWKGKVLSGNPLDSGTTYTALYGAYKALGDDFARLVQNLEVTDDTDTLYPAVAQGEYAVSLGYESNIYAYIAGGQESIRIVYPSDGVSTTYEAVAVIEKAANPDGARRLVDAMISKETQIKILEKTFRRPSRTDIEVGEYLDLPSLSSLNIVRDDKDSPAERKAFEEAWNAAQG</sequence>
<evidence type="ECO:0000313" key="3">
    <source>
        <dbReference type="Proteomes" id="UP000293852"/>
    </source>
</evidence>
<dbReference type="GO" id="GO:0030288">
    <property type="term" value="C:outer membrane-bounded periplasmic space"/>
    <property type="evidence" value="ECO:0007669"/>
    <property type="project" value="TreeGrafter"/>
</dbReference>
<evidence type="ECO:0000313" key="2">
    <source>
        <dbReference type="EMBL" id="RZS59826.1"/>
    </source>
</evidence>
<keyword evidence="1" id="KW-0732">Signal</keyword>
<organism evidence="2 3">
    <name type="scientific">Xylanimonas ulmi</name>
    <dbReference type="NCBI Taxonomy" id="228973"/>
    <lineage>
        <taxon>Bacteria</taxon>
        <taxon>Bacillati</taxon>
        <taxon>Actinomycetota</taxon>
        <taxon>Actinomycetes</taxon>
        <taxon>Micrococcales</taxon>
        <taxon>Promicromonosporaceae</taxon>
        <taxon>Xylanimonas</taxon>
    </lineage>
</organism>
<proteinExistence type="predicted"/>
<accession>A0A4Q7LXR4</accession>
<reference evidence="2 3" key="1">
    <citation type="submission" date="2019-02" db="EMBL/GenBank/DDBJ databases">
        <title>Sequencing the genomes of 1000 actinobacteria strains.</title>
        <authorList>
            <person name="Klenk H.-P."/>
        </authorList>
    </citation>
    <scope>NUCLEOTIDE SEQUENCE [LARGE SCALE GENOMIC DNA]</scope>
    <source>
        <strain evidence="2 3">DSM 16932</strain>
    </source>
</reference>
<gene>
    <name evidence="2" type="ORF">EV386_0062</name>
</gene>
<comment type="caution">
    <text evidence="2">The sequence shown here is derived from an EMBL/GenBank/DDBJ whole genome shotgun (WGS) entry which is preliminary data.</text>
</comment>